<reference evidence="7 8" key="1">
    <citation type="journal article" date="2014" name="Genome Announc.">
        <title>Draft genome sequences of eight enterohepatic helicobacter species isolated from both laboratory and wild rodents.</title>
        <authorList>
            <person name="Sheh A."/>
            <person name="Shen Z."/>
            <person name="Fox J.G."/>
        </authorList>
    </citation>
    <scope>NUCLEOTIDE SEQUENCE [LARGE SCALE GENOMIC DNA]</scope>
    <source>
        <strain evidence="7 8">MIT 97-6194</strain>
    </source>
</reference>
<keyword evidence="2" id="KW-0460">Magnesium</keyword>
<comment type="caution">
    <text evidence="7">The sequence shown here is derived from an EMBL/GenBank/DDBJ whole genome shotgun (WGS) entry which is preliminary data.</text>
</comment>
<keyword evidence="1 2" id="KW-0963">Cytoplasm</keyword>
<dbReference type="PANTHER" id="PTHR43555">
    <property type="entry name" value="PHOSPHORIBOSYLFORMYLGLYCINAMIDINE SYNTHASE SUBUNIT PURL"/>
    <property type="match status" value="1"/>
</dbReference>
<dbReference type="EMBL" id="JRMP02000020">
    <property type="protein sequence ID" value="TLD92395.1"/>
    <property type="molecule type" value="Genomic_DNA"/>
</dbReference>
<feature type="region of interest" description="Disordered" evidence="3">
    <location>
        <begin position="211"/>
        <end position="236"/>
    </location>
</feature>
<dbReference type="InterPro" id="IPR010918">
    <property type="entry name" value="PurM-like_C_dom"/>
</dbReference>
<keyword evidence="2" id="KW-0067">ATP-binding</keyword>
<keyword evidence="2" id="KW-0479">Metal-binding</keyword>
<comment type="subunit">
    <text evidence="2">Monomer. Part of the FGAM synthase complex composed of 1 PurL, 1 PurQ and 2 PurS subunits.</text>
</comment>
<dbReference type="HAMAP" id="MF_00420">
    <property type="entry name" value="PurL_2"/>
    <property type="match status" value="1"/>
</dbReference>
<feature type="domain" description="PurM-like C-terminal" evidence="5">
    <location>
        <begin position="234"/>
        <end position="362"/>
    </location>
</feature>
<feature type="domain" description="PurM-like N-terminal" evidence="4">
    <location>
        <begin position="96"/>
        <end position="143"/>
    </location>
</feature>
<comment type="similarity">
    <text evidence="2">Belongs to the FGAMS family.</text>
</comment>
<reference evidence="6 9" key="4">
    <citation type="submission" date="2019-12" db="EMBL/GenBank/DDBJ databases">
        <title>Multi-Generational Helicobacter saguini Isolates.</title>
        <authorList>
            <person name="Mannion A."/>
            <person name="Shen Z."/>
            <person name="Fox J.G."/>
        </authorList>
    </citation>
    <scope>NUCLEOTIDE SEQUENCE [LARGE SCALE GENOMIC DNA]</scope>
    <source>
        <strain evidence="6">16-048</strain>
        <strain evidence="9">16-048 (F4)</strain>
    </source>
</reference>
<reference evidence="7 8" key="2">
    <citation type="journal article" date="2016" name="Infect. Immun.">
        <title>Helicobacter saguini, a Novel Helicobacter Isolated from Cotton-Top Tamarins with Ulcerative Colitis, Has Proinflammatory Properties and Induces Typhlocolitis and Dysplasia in Gnotobiotic IL-10-/- Mice.</title>
        <authorList>
            <person name="Shen Z."/>
            <person name="Mannion A."/>
            <person name="Whary M.T."/>
            <person name="Muthupalani S."/>
            <person name="Sheh A."/>
            <person name="Feng Y."/>
            <person name="Gong G."/>
            <person name="Vandamme P."/>
            <person name="Holcombe H.R."/>
            <person name="Paster B.J."/>
            <person name="Fox J.G."/>
        </authorList>
    </citation>
    <scope>NUCLEOTIDE SEQUENCE [LARGE SCALE GENOMIC DNA]</scope>
    <source>
        <strain evidence="7 8">MIT 97-6194</strain>
    </source>
</reference>
<name>A0A347VMT5_9HELI</name>
<evidence type="ECO:0000313" key="6">
    <source>
        <dbReference type="EMBL" id="MWV69962.1"/>
    </source>
</evidence>
<keyword evidence="2" id="KW-0658">Purine biosynthesis</keyword>
<gene>
    <name evidence="2" type="primary">purL</name>
    <name evidence="6" type="ORF">DCO61_08100</name>
    <name evidence="7" type="ORF">LS64_010245</name>
</gene>
<organism evidence="7 8">
    <name type="scientific">Helicobacter saguini</name>
    <dbReference type="NCBI Taxonomy" id="1548018"/>
    <lineage>
        <taxon>Bacteria</taxon>
        <taxon>Pseudomonadati</taxon>
        <taxon>Campylobacterota</taxon>
        <taxon>Epsilonproteobacteria</taxon>
        <taxon>Campylobacterales</taxon>
        <taxon>Helicobacteraceae</taxon>
        <taxon>Helicobacter</taxon>
    </lineage>
</organism>
<feature type="binding site" evidence="2">
    <location>
        <begin position="318"/>
        <end position="320"/>
    </location>
    <ligand>
        <name>substrate</name>
    </ligand>
</feature>
<comment type="caution">
    <text evidence="2">Lacks conserved residue(s) required for the propagation of feature annotation.</text>
</comment>
<keyword evidence="2" id="KW-0436">Ligase</keyword>
<dbReference type="Proteomes" id="UP000477070">
    <property type="component" value="Unassembled WGS sequence"/>
</dbReference>
<dbReference type="InterPro" id="IPR036676">
    <property type="entry name" value="PurM-like_C_sf"/>
</dbReference>
<dbReference type="AlphaFoldDB" id="A0A347VMT5"/>
<feature type="binding site" evidence="2">
    <location>
        <position position="597"/>
    </location>
    <ligand>
        <name>Mg(2+)</name>
        <dbReference type="ChEBI" id="CHEBI:18420"/>
        <label>1</label>
    </ligand>
</feature>
<evidence type="ECO:0000313" key="7">
    <source>
        <dbReference type="EMBL" id="TLD92395.1"/>
    </source>
</evidence>
<comment type="function">
    <text evidence="2">Part of the phosphoribosylformylglycinamidine synthase complex involved in the purines biosynthetic pathway. Catalyzes the ATP-dependent conversion of formylglycinamide ribonucleotide (FGAR) and glutamine to yield formylglycinamidine ribonucleotide (FGAM) and glutamate. The FGAM synthase complex is composed of three subunits. PurQ produces an ammonia molecule by converting glutamine to glutamate. PurL transfers the ammonia molecule to FGAR to form FGAM in an ATP-dependent manner. PurS interacts with PurQ and PurL and is thought to assist in the transfer of the ammonia molecule from PurQ to PurL.</text>
</comment>
<dbReference type="GO" id="GO:0004642">
    <property type="term" value="F:phosphoribosylformylglycinamidine synthase activity"/>
    <property type="evidence" value="ECO:0007669"/>
    <property type="project" value="UniProtKB-UniRule"/>
</dbReference>
<feature type="region of interest" description="Disordered" evidence="3">
    <location>
        <begin position="796"/>
        <end position="832"/>
    </location>
</feature>
<feature type="compositionally biased region" description="Basic and acidic residues" evidence="3">
    <location>
        <begin position="225"/>
        <end position="236"/>
    </location>
</feature>
<dbReference type="Gene3D" id="3.30.1330.10">
    <property type="entry name" value="PurM-like, N-terminal domain"/>
    <property type="match status" value="2"/>
</dbReference>
<protein>
    <recommendedName>
        <fullName evidence="2">Phosphoribosylformylglycinamidine synthase subunit PurL</fullName>
        <shortName evidence="2">FGAM synthase</shortName>
        <ecNumber evidence="2">6.3.5.3</ecNumber>
    </recommendedName>
    <alternativeName>
        <fullName evidence="2">Formylglycinamide ribonucleotide amidotransferase subunit II</fullName>
        <shortName evidence="2">FGAR amidotransferase II</shortName>
        <shortName evidence="2">FGAR-AT II</shortName>
    </alternativeName>
    <alternativeName>
        <fullName evidence="2">Glutamine amidotransferase PurL</fullName>
    </alternativeName>
    <alternativeName>
        <fullName evidence="2">Phosphoribosylformylglycinamidine synthase subunit II</fullName>
    </alternativeName>
</protein>
<feature type="compositionally biased region" description="Polar residues" evidence="3">
    <location>
        <begin position="214"/>
        <end position="224"/>
    </location>
</feature>
<comment type="subcellular location">
    <subcellularLocation>
        <location evidence="2">Cytoplasm</location>
    </subcellularLocation>
</comment>
<comment type="catalytic activity">
    <reaction evidence="2">
        <text>N(2)-formyl-N(1)-(5-phospho-beta-D-ribosyl)glycinamide + L-glutamine + ATP + H2O = 2-formamido-N(1)-(5-O-phospho-beta-D-ribosyl)acetamidine + L-glutamate + ADP + phosphate + H(+)</text>
        <dbReference type="Rhea" id="RHEA:17129"/>
        <dbReference type="ChEBI" id="CHEBI:15377"/>
        <dbReference type="ChEBI" id="CHEBI:15378"/>
        <dbReference type="ChEBI" id="CHEBI:29985"/>
        <dbReference type="ChEBI" id="CHEBI:30616"/>
        <dbReference type="ChEBI" id="CHEBI:43474"/>
        <dbReference type="ChEBI" id="CHEBI:58359"/>
        <dbReference type="ChEBI" id="CHEBI:147286"/>
        <dbReference type="ChEBI" id="CHEBI:147287"/>
        <dbReference type="ChEBI" id="CHEBI:456216"/>
        <dbReference type="EC" id="6.3.5.3"/>
    </reaction>
</comment>
<dbReference type="GO" id="GO:0005524">
    <property type="term" value="F:ATP binding"/>
    <property type="evidence" value="ECO:0007669"/>
    <property type="project" value="UniProtKB-UniRule"/>
</dbReference>
<feature type="binding site" evidence="2">
    <location>
        <position position="97"/>
    </location>
    <ligand>
        <name>ATP</name>
        <dbReference type="ChEBI" id="CHEBI:30616"/>
    </ligand>
</feature>
<dbReference type="SUPFAM" id="SSF55326">
    <property type="entry name" value="PurM N-terminal domain-like"/>
    <property type="match status" value="2"/>
</dbReference>
<dbReference type="GO" id="GO:0006189">
    <property type="term" value="P:'de novo' IMP biosynthetic process"/>
    <property type="evidence" value="ECO:0007669"/>
    <property type="project" value="UniProtKB-UniRule"/>
</dbReference>
<dbReference type="UniPathway" id="UPA00074">
    <property type="reaction ID" value="UER00128"/>
</dbReference>
<comment type="pathway">
    <text evidence="2">Purine metabolism; IMP biosynthesis via de novo pathway; 5-amino-1-(5-phospho-D-ribosyl)imidazole from N(2)-formyl-N(1)-(5-phospho-D-ribosyl)glycinamide: step 1/2.</text>
</comment>
<dbReference type="Pfam" id="PF00586">
    <property type="entry name" value="AIRS"/>
    <property type="match status" value="2"/>
</dbReference>
<feature type="domain" description="PurM-like N-terminal" evidence="4">
    <location>
        <begin position="502"/>
        <end position="620"/>
    </location>
</feature>
<evidence type="ECO:0000256" key="2">
    <source>
        <dbReference type="HAMAP-Rule" id="MF_00420"/>
    </source>
</evidence>
<dbReference type="SUPFAM" id="SSF56042">
    <property type="entry name" value="PurM C-terminal domain-like"/>
    <property type="match status" value="2"/>
</dbReference>
<feature type="compositionally biased region" description="Low complexity" evidence="3">
    <location>
        <begin position="45"/>
        <end position="56"/>
    </location>
</feature>
<keyword evidence="2" id="KW-0547">Nucleotide-binding</keyword>
<evidence type="ECO:0000256" key="3">
    <source>
        <dbReference type="SAM" id="MobiDB-lite"/>
    </source>
</evidence>
<dbReference type="InterPro" id="IPR010074">
    <property type="entry name" value="PRibForGlyAmidine_synth_PurL"/>
</dbReference>
<dbReference type="Pfam" id="PF02769">
    <property type="entry name" value="AIRS_C"/>
    <property type="match status" value="1"/>
</dbReference>
<feature type="compositionally biased region" description="Polar residues" evidence="3">
    <location>
        <begin position="797"/>
        <end position="816"/>
    </location>
</feature>
<feature type="binding site" evidence="2">
    <location>
        <position position="559"/>
    </location>
    <ligand>
        <name>ATP</name>
        <dbReference type="ChEBI" id="CHEBI:30616"/>
    </ligand>
</feature>
<feature type="region of interest" description="Disordered" evidence="3">
    <location>
        <begin position="26"/>
        <end position="75"/>
    </location>
</feature>
<dbReference type="Gene3D" id="3.90.650.10">
    <property type="entry name" value="PurM-like C-terminal domain"/>
    <property type="match status" value="2"/>
</dbReference>
<dbReference type="CDD" id="cd02204">
    <property type="entry name" value="PurL_repeat2"/>
    <property type="match status" value="1"/>
</dbReference>
<dbReference type="InterPro" id="IPR036921">
    <property type="entry name" value="PurM-like_N_sf"/>
</dbReference>
<keyword evidence="8" id="KW-1185">Reference proteome</keyword>
<evidence type="ECO:0000259" key="5">
    <source>
        <dbReference type="Pfam" id="PF02769"/>
    </source>
</evidence>
<dbReference type="EC" id="6.3.5.3" evidence="2"/>
<evidence type="ECO:0000313" key="8">
    <source>
        <dbReference type="Proteomes" id="UP000029714"/>
    </source>
</evidence>
<dbReference type="GO" id="GO:0005737">
    <property type="term" value="C:cytoplasm"/>
    <property type="evidence" value="ECO:0007669"/>
    <property type="project" value="UniProtKB-SubCell"/>
</dbReference>
<proteinExistence type="inferred from homology"/>
<dbReference type="OrthoDB" id="9804441at2"/>
<sequence>MGANPIANLNYLCFGDILDSKNNASKNNASKNNASFGVGKDSKSSKIYNSKNSKVSAGKNLESKQADSIKSSKNHNLQNSSIIESHKKVSKLKSLQKHLLKGVVSGISHYGNCMGIPTIGGQTIFNPCYNGNILVNAFSLGIVKHEQIFKGKASGVGNLIIYVGSKSGRDGLGGAVMSSDSFGDSKGVESKKDSKKSDVILNEAKNLDSKVIESKSQNSKNPNLDSKKVTENIESKHPKDLRPAVQIGDPFTEKLLLEACLQIFAENLIVGIQDMGAAGLTSSSFEMASRSKSGMILHLDKVPMREKGMNAYELMLSESQERMLICAKKGSENRIKEIFRFYNLECEVIGEVVDSNDMVLMWENSVISKLPIAPIVESAPILNRPVEKPAYLDSIKKLQIDIDINKLDSINNKFLLEILANLESKSLDVVIHKKQIKNSKKVTNFETPKKLEIQNALQNKEILNAIFKDILSSLNICDKEWIYSQYDSTIKSSTIKGGGMGDASIISLKNYASSKALSMSVKCDPKYCFLNPREGARIAVAMSGRNVALSGAKPLAISDCLNFGSPENPQVMWQFKESCEGIKEACEALKTPVISGNVSLYNQTGNNAIYPTPTIVNVGILEDYSNAIASHFVGNNTLICIVGKDIKSSFINVKNSKKDNFLQNLNLAGSTLQEILNNKLSGELQNLNLENELKLWDFLKECTQTKLLLSAKDIGQGGIAIALAKMAILGNKPISAFVDLKEILNTDYSKILNLYKRQIQNIITRIYQKFDEKEFEIFINESYRIFMQSGHIERSEISSTKQNKSPYSTLSNQSQTTKRKKNIESKKSSKIPNSKDSINSTFIDSIQSIFNTNLNKTKATDSITYNLLNSISNMQNNEKILINEIIRDFIIFSNIESISLFSQNHTQVVCEVFPHNLGIIKEIARQKSLECYCIGKVGLNLGDFSQSIKIGNINLSLKNANDLYFNSFESKIFK</sequence>
<evidence type="ECO:0000313" key="9">
    <source>
        <dbReference type="Proteomes" id="UP000477070"/>
    </source>
</evidence>
<feature type="binding site" evidence="2">
    <location>
        <position position="596"/>
    </location>
    <ligand>
        <name>ATP</name>
        <dbReference type="ChEBI" id="CHEBI:30616"/>
    </ligand>
</feature>
<accession>A0A347VMT5</accession>
<feature type="compositionally biased region" description="Low complexity" evidence="3">
    <location>
        <begin position="26"/>
        <end position="35"/>
    </location>
</feature>
<dbReference type="PANTHER" id="PTHR43555:SF1">
    <property type="entry name" value="PHOSPHORIBOSYLFORMYLGLYCINAMIDINE SYNTHASE SUBUNIT PURL"/>
    <property type="match status" value="1"/>
</dbReference>
<dbReference type="Proteomes" id="UP000029714">
    <property type="component" value="Unassembled WGS sequence"/>
</dbReference>
<evidence type="ECO:0000256" key="1">
    <source>
        <dbReference type="ARBA" id="ARBA00022490"/>
    </source>
</evidence>
<evidence type="ECO:0000259" key="4">
    <source>
        <dbReference type="Pfam" id="PF00586"/>
    </source>
</evidence>
<dbReference type="GO" id="GO:0000287">
    <property type="term" value="F:magnesium ion binding"/>
    <property type="evidence" value="ECO:0007669"/>
    <property type="project" value="UniProtKB-UniRule"/>
</dbReference>
<feature type="binding site" evidence="2">
    <location>
        <position position="246"/>
    </location>
    <ligand>
        <name>substrate</name>
    </ligand>
</feature>
<feature type="binding site" evidence="2">
    <location>
        <position position="274"/>
    </location>
    <ligand>
        <name>Mg(2+)</name>
        <dbReference type="ChEBI" id="CHEBI:18420"/>
        <label>2</label>
    </ligand>
</feature>
<dbReference type="EMBL" id="QBIU01000001">
    <property type="protein sequence ID" value="MWV69962.1"/>
    <property type="molecule type" value="Genomic_DNA"/>
</dbReference>
<feature type="binding site" evidence="2">
    <location>
        <position position="599"/>
    </location>
    <ligand>
        <name>substrate</name>
    </ligand>
</feature>
<dbReference type="InterPro" id="IPR016188">
    <property type="entry name" value="PurM-like_N"/>
</dbReference>
<reference evidence="7" key="3">
    <citation type="submission" date="2018-04" db="EMBL/GenBank/DDBJ databases">
        <authorList>
            <person name="Sheh A."/>
            <person name="Shen Z."/>
            <person name="Mannion A.J."/>
            <person name="Fox J.G."/>
        </authorList>
    </citation>
    <scope>NUCLEOTIDE SEQUENCE</scope>
    <source>
        <strain evidence="7">MIT 97-6194</strain>
    </source>
</reference>